<feature type="region of interest" description="Disordered" evidence="1">
    <location>
        <begin position="354"/>
        <end position="396"/>
    </location>
</feature>
<keyword evidence="2" id="KW-0472">Membrane</keyword>
<reference evidence="4" key="1">
    <citation type="submission" date="2023-11" db="EMBL/GenBank/DDBJ databases">
        <title>The genome sequences of three competitors of mushroom-forming fungi.</title>
        <authorList>
            <person name="Beijen E."/>
            <person name="Ohm R.A."/>
        </authorList>
    </citation>
    <scope>NUCLEOTIDE SEQUENCE</scope>
    <source>
        <strain evidence="4">CBS 100526</strain>
    </source>
</reference>
<dbReference type="Proteomes" id="UP001273209">
    <property type="component" value="Unassembled WGS sequence"/>
</dbReference>
<comment type="caution">
    <text evidence="4">The sequence shown here is derived from an EMBL/GenBank/DDBJ whole genome shotgun (WGS) entry which is preliminary data.</text>
</comment>
<feature type="compositionally biased region" description="Polar residues" evidence="1">
    <location>
        <begin position="354"/>
        <end position="365"/>
    </location>
</feature>
<feature type="compositionally biased region" description="Gly residues" evidence="1">
    <location>
        <begin position="367"/>
        <end position="380"/>
    </location>
</feature>
<keyword evidence="2" id="KW-1133">Transmembrane helix</keyword>
<dbReference type="Gene3D" id="2.120.10.70">
    <property type="entry name" value="Fucose-specific lectin"/>
    <property type="match status" value="1"/>
</dbReference>
<feature type="signal peptide" evidence="3">
    <location>
        <begin position="1"/>
        <end position="23"/>
    </location>
</feature>
<proteinExistence type="predicted"/>
<feature type="chain" id="PRO_5042240476" evidence="3">
    <location>
        <begin position="24"/>
        <end position="533"/>
    </location>
</feature>
<sequence length="533" mass="57125">MNMARSWSVAVLAASSLVGTASGTSMYAFYPGPNKGVQIGTQDPKTGDIWVNNCNANIDGAPLFPTANPLVLKTENQPKKGGSMAATGWWDSSKVVASIFWHSDSGKLINGFYNCNPESGTLIQSGEYIISDRANVTDIHPNTGLSVELLGSTAGYRVYYHDKDSQVHQLSYTTDTDWLYYGAVSQDPTLGQALTSLHSNTYNISVIFPKNDKDIEVSRYNTDGTWHISAFPEAIDNAPTNKTAPSKIDIDPDVKPKFSLPAWNGKPGGMGSAVDKSNTRTAFYIGSDRRLYEVASINFIWQNMPNQSRSAWPLADDANAELAVTYNQATSEAWVYYVSNSSLVQAYRGSDGSWGNHTVLPTSTRSSGGGSDGDGDGSGSGDDDDDNNSQGAGSGLSGGAKAGIGIGVSVGAIGVGLLGLFFFLRRRKQRAAASAAEADKEQPPINLGQYHSPSEQALYYMADGSVAPAYTPQTPYDSPDAVKKASPDMSMHPANMNTAMASPLVEMEQPPTIYELPQTNYSYELPAETVERR</sequence>
<protein>
    <submittedName>
        <fullName evidence="4">Uncharacterized protein</fullName>
    </submittedName>
</protein>
<evidence type="ECO:0000256" key="2">
    <source>
        <dbReference type="SAM" id="Phobius"/>
    </source>
</evidence>
<gene>
    <name evidence="4" type="ORF">Triagg1_6330</name>
</gene>
<keyword evidence="5" id="KW-1185">Reference proteome</keyword>
<organism evidence="4 5">
    <name type="scientific">Trichoderma aggressivum f. europaeum</name>
    <dbReference type="NCBI Taxonomy" id="173218"/>
    <lineage>
        <taxon>Eukaryota</taxon>
        <taxon>Fungi</taxon>
        <taxon>Dikarya</taxon>
        <taxon>Ascomycota</taxon>
        <taxon>Pezizomycotina</taxon>
        <taxon>Sordariomycetes</taxon>
        <taxon>Hypocreomycetidae</taxon>
        <taxon>Hypocreales</taxon>
        <taxon>Hypocreaceae</taxon>
        <taxon>Trichoderma</taxon>
    </lineage>
</organism>
<dbReference type="SUPFAM" id="SSF89372">
    <property type="entry name" value="Fucose-specific lectin"/>
    <property type="match status" value="1"/>
</dbReference>
<evidence type="ECO:0000256" key="1">
    <source>
        <dbReference type="SAM" id="MobiDB-lite"/>
    </source>
</evidence>
<dbReference type="RefSeq" id="XP_062754583.1">
    <property type="nucleotide sequence ID" value="XM_062900943.1"/>
</dbReference>
<dbReference type="AlphaFoldDB" id="A0AAE1IB22"/>
<evidence type="ECO:0000256" key="3">
    <source>
        <dbReference type="SAM" id="SignalP"/>
    </source>
</evidence>
<feature type="transmembrane region" description="Helical" evidence="2">
    <location>
        <begin position="404"/>
        <end position="424"/>
    </location>
</feature>
<dbReference type="GeneID" id="87920848"/>
<keyword evidence="2" id="KW-0812">Transmembrane</keyword>
<name>A0AAE1IB22_9HYPO</name>
<evidence type="ECO:0000313" key="4">
    <source>
        <dbReference type="EMBL" id="KAK4070963.1"/>
    </source>
</evidence>
<dbReference type="EMBL" id="JAWRVG010000025">
    <property type="protein sequence ID" value="KAK4070963.1"/>
    <property type="molecule type" value="Genomic_DNA"/>
</dbReference>
<evidence type="ECO:0000313" key="5">
    <source>
        <dbReference type="Proteomes" id="UP001273209"/>
    </source>
</evidence>
<accession>A0AAE1IB22</accession>
<keyword evidence="3" id="KW-0732">Signal</keyword>